<dbReference type="Proteomes" id="UP000599109">
    <property type="component" value="Unassembled WGS sequence"/>
</dbReference>
<dbReference type="RefSeq" id="WP_201673145.1">
    <property type="nucleotide sequence ID" value="NZ_JAEQNE010000001.1"/>
</dbReference>
<comment type="caution">
    <text evidence="1">The sequence shown here is derived from an EMBL/GenBank/DDBJ whole genome shotgun (WGS) entry which is preliminary data.</text>
</comment>
<keyword evidence="2" id="KW-1185">Reference proteome</keyword>
<evidence type="ECO:0000313" key="1">
    <source>
        <dbReference type="EMBL" id="MBL0390551.1"/>
    </source>
</evidence>
<organism evidence="1 2">
    <name type="scientific">Ramlibacter monticola</name>
    <dbReference type="NCBI Taxonomy" id="1926872"/>
    <lineage>
        <taxon>Bacteria</taxon>
        <taxon>Pseudomonadati</taxon>
        <taxon>Pseudomonadota</taxon>
        <taxon>Betaproteobacteria</taxon>
        <taxon>Burkholderiales</taxon>
        <taxon>Comamonadaceae</taxon>
        <taxon>Ramlibacter</taxon>
    </lineage>
</organism>
<dbReference type="AlphaFoldDB" id="A0A936YYN9"/>
<gene>
    <name evidence="1" type="ORF">JJ685_05285</name>
</gene>
<accession>A0A936YYN9</accession>
<proteinExistence type="predicted"/>
<evidence type="ECO:0000313" key="2">
    <source>
        <dbReference type="Proteomes" id="UP000599109"/>
    </source>
</evidence>
<name>A0A936YYN9_9BURK</name>
<protein>
    <submittedName>
        <fullName evidence="1">Uncharacterized protein</fullName>
    </submittedName>
</protein>
<reference evidence="1 2" key="1">
    <citation type="journal article" date="2017" name="Int. J. Syst. Evol. Microbiol.">
        <title>Ramlibacter monticola sp. nov., isolated from forest soil.</title>
        <authorList>
            <person name="Chaudhary D.K."/>
            <person name="Kim J."/>
        </authorList>
    </citation>
    <scope>NUCLEOTIDE SEQUENCE [LARGE SCALE GENOMIC DNA]</scope>
    <source>
        <strain evidence="1 2">KACC 19175</strain>
    </source>
</reference>
<dbReference type="EMBL" id="JAEQNE010000001">
    <property type="protein sequence ID" value="MBL0390551.1"/>
    <property type="molecule type" value="Genomic_DNA"/>
</dbReference>
<sequence>MKPVPREQLRDRIDQIERDLHTEWEREPAPAVPQLRTTEPALPELNPIPLWAWLWGVRA</sequence>